<accession>A0A8T2SJ78</accession>
<keyword evidence="3" id="KW-1185">Reference proteome</keyword>
<dbReference type="InterPro" id="IPR006461">
    <property type="entry name" value="PLAC_motif_containing"/>
</dbReference>
<dbReference type="Pfam" id="PF04749">
    <property type="entry name" value="PLAC8"/>
    <property type="match status" value="1"/>
</dbReference>
<dbReference type="PANTHER" id="PTHR15907">
    <property type="entry name" value="DUF614 FAMILY PROTEIN-RELATED"/>
    <property type="match status" value="1"/>
</dbReference>
<keyword evidence="1" id="KW-0812">Transmembrane</keyword>
<gene>
    <name evidence="2" type="ORF">KP509_19G000300</name>
</gene>
<evidence type="ECO:0000313" key="3">
    <source>
        <dbReference type="Proteomes" id="UP000825935"/>
    </source>
</evidence>
<evidence type="ECO:0000313" key="2">
    <source>
        <dbReference type="EMBL" id="KAH7351501.1"/>
    </source>
</evidence>
<evidence type="ECO:0000256" key="1">
    <source>
        <dbReference type="SAM" id="Phobius"/>
    </source>
</evidence>
<dbReference type="OMA" id="DDCNSSC"/>
<reference evidence="2" key="1">
    <citation type="submission" date="2021-08" db="EMBL/GenBank/DDBJ databases">
        <title>WGS assembly of Ceratopteris richardii.</title>
        <authorList>
            <person name="Marchant D.B."/>
            <person name="Chen G."/>
            <person name="Jenkins J."/>
            <person name="Shu S."/>
            <person name="Leebens-Mack J."/>
            <person name="Grimwood J."/>
            <person name="Schmutz J."/>
            <person name="Soltis P."/>
            <person name="Soltis D."/>
            <person name="Chen Z.-H."/>
        </authorList>
    </citation>
    <scope>NUCLEOTIDE SEQUENCE</scope>
    <source>
        <strain evidence="2">Whitten #5841</strain>
        <tissue evidence="2">Leaf</tissue>
    </source>
</reference>
<dbReference type="AlphaFoldDB" id="A0A8T2SJ78"/>
<protein>
    <submittedName>
        <fullName evidence="2">Uncharacterized protein</fullName>
    </submittedName>
</protein>
<name>A0A8T2SJ78_CERRI</name>
<dbReference type="NCBIfam" id="TIGR01571">
    <property type="entry name" value="A_thal_Cys_rich"/>
    <property type="match status" value="1"/>
</dbReference>
<dbReference type="OrthoDB" id="1045822at2759"/>
<keyword evidence="1" id="KW-1133">Transmembrane helix</keyword>
<comment type="caution">
    <text evidence="2">The sequence shown here is derived from an EMBL/GenBank/DDBJ whole genome shotgun (WGS) entry which is preliminary data.</text>
</comment>
<keyword evidence="1" id="KW-0472">Membrane</keyword>
<dbReference type="Proteomes" id="UP000825935">
    <property type="component" value="Chromosome 19"/>
</dbReference>
<proteinExistence type="predicted"/>
<sequence length="131" mass="14689">MAQVSHHGEWTSGFCDCFSDCELCLITYFFPCITVGRIVKVADRGQSSFYQGCVIYTALQCMFGLGFLYSCCYRKTVRGMFSLPASPCNDFCAECCCPLCSITQTYRELKNRGMDPSKYLGDAPPPQVMQK</sequence>
<feature type="transmembrane region" description="Helical" evidence="1">
    <location>
        <begin position="49"/>
        <end position="72"/>
    </location>
</feature>
<organism evidence="2 3">
    <name type="scientific">Ceratopteris richardii</name>
    <name type="common">Triangle waterfern</name>
    <dbReference type="NCBI Taxonomy" id="49495"/>
    <lineage>
        <taxon>Eukaryota</taxon>
        <taxon>Viridiplantae</taxon>
        <taxon>Streptophyta</taxon>
        <taxon>Embryophyta</taxon>
        <taxon>Tracheophyta</taxon>
        <taxon>Polypodiopsida</taxon>
        <taxon>Polypodiidae</taxon>
        <taxon>Polypodiales</taxon>
        <taxon>Pteridineae</taxon>
        <taxon>Pteridaceae</taxon>
        <taxon>Parkerioideae</taxon>
        <taxon>Ceratopteris</taxon>
    </lineage>
</organism>
<dbReference type="EMBL" id="CM035424">
    <property type="protein sequence ID" value="KAH7351501.1"/>
    <property type="molecule type" value="Genomic_DNA"/>
</dbReference>